<protein>
    <recommendedName>
        <fullName evidence="3">Nuclear transport factor 2 family protein</fullName>
    </recommendedName>
</protein>
<gene>
    <name evidence="1" type="ORF">TRIHO_43490</name>
</gene>
<sequence>MTENTKEALLAKVQDLMKYGTSANMEELDKIYHKDIIVMDLNIDGRLVSLKKQGFMEMLKEAFKDKIPEDHMWSKIHSATVNDDRGHVLISRKIPVGGPKMHIELSIDFVFEDGRWQVTREVNFSRPDREAA</sequence>
<accession>A0A132BR39</accession>
<dbReference type="Proteomes" id="UP000068382">
    <property type="component" value="Unassembled WGS sequence"/>
</dbReference>
<evidence type="ECO:0008006" key="3">
    <source>
        <dbReference type="Google" id="ProtNLM"/>
    </source>
</evidence>
<evidence type="ECO:0000313" key="2">
    <source>
        <dbReference type="Proteomes" id="UP000068382"/>
    </source>
</evidence>
<proteinExistence type="predicted"/>
<dbReference type="AlphaFoldDB" id="A0A132BR39"/>
<name>A0A132BR39_9RHOB</name>
<organism evidence="1 2">
    <name type="scientific">Tritonibacter horizontis</name>
    <dbReference type="NCBI Taxonomy" id="1768241"/>
    <lineage>
        <taxon>Bacteria</taxon>
        <taxon>Pseudomonadati</taxon>
        <taxon>Pseudomonadota</taxon>
        <taxon>Alphaproteobacteria</taxon>
        <taxon>Rhodobacterales</taxon>
        <taxon>Paracoccaceae</taxon>
        <taxon>Tritonibacter</taxon>
    </lineage>
</organism>
<dbReference type="OrthoDB" id="7869025at2"/>
<reference evidence="1 2" key="1">
    <citation type="submission" date="2015-12" db="EMBL/GenBank/DDBJ databases">
        <title>Genome sequence of the marine Rhodobacteraceae strain O3.65, Candidatus Tritonibacter horizontis.</title>
        <authorList>
            <person name="Poehlein A."/>
            <person name="Giebel H.A."/>
            <person name="Voget S."/>
            <person name="Brinkhoff T."/>
        </authorList>
    </citation>
    <scope>NUCLEOTIDE SEQUENCE [LARGE SCALE GENOMIC DNA]</scope>
    <source>
        <strain evidence="1 2">O3.65</strain>
    </source>
</reference>
<dbReference type="InterPro" id="IPR032710">
    <property type="entry name" value="NTF2-like_dom_sf"/>
</dbReference>
<dbReference type="RefSeq" id="WP_068248717.1">
    <property type="nucleotide sequence ID" value="NZ_LPUY01000135.1"/>
</dbReference>
<dbReference type="EMBL" id="LPUY01000135">
    <property type="protein sequence ID" value="KUP90804.1"/>
    <property type="molecule type" value="Genomic_DNA"/>
</dbReference>
<comment type="caution">
    <text evidence="1">The sequence shown here is derived from an EMBL/GenBank/DDBJ whole genome shotgun (WGS) entry which is preliminary data.</text>
</comment>
<keyword evidence="2" id="KW-1185">Reference proteome</keyword>
<evidence type="ECO:0000313" key="1">
    <source>
        <dbReference type="EMBL" id="KUP90804.1"/>
    </source>
</evidence>
<dbReference type="SUPFAM" id="SSF54427">
    <property type="entry name" value="NTF2-like"/>
    <property type="match status" value="1"/>
</dbReference>